<dbReference type="SMART" id="SM00382">
    <property type="entry name" value="AAA"/>
    <property type="match status" value="1"/>
</dbReference>
<evidence type="ECO:0000256" key="2">
    <source>
        <dbReference type="ARBA" id="ARBA00022840"/>
    </source>
</evidence>
<dbReference type="PANTHER" id="PTHR43788">
    <property type="entry name" value="DNA2/NAM7 HELICASE FAMILY MEMBER"/>
    <property type="match status" value="1"/>
</dbReference>
<dbReference type="InterPro" id="IPR029493">
    <property type="entry name" value="RecD2-like_HHH"/>
</dbReference>
<dbReference type="GO" id="GO:0005524">
    <property type="term" value="F:ATP binding"/>
    <property type="evidence" value="ECO:0007669"/>
    <property type="project" value="UniProtKB-KW"/>
</dbReference>
<reference evidence="4" key="1">
    <citation type="submission" date="2021-01" db="EMBL/GenBank/DDBJ databases">
        <authorList>
            <person name="Corre E."/>
            <person name="Pelletier E."/>
            <person name="Niang G."/>
            <person name="Scheremetjew M."/>
            <person name="Finn R."/>
            <person name="Kale V."/>
            <person name="Holt S."/>
            <person name="Cochrane G."/>
            <person name="Meng A."/>
            <person name="Brown T."/>
            <person name="Cohen L."/>
        </authorList>
    </citation>
    <scope>NUCLEOTIDE SEQUENCE</scope>
    <source>
        <strain evidence="4">NY070348D</strain>
    </source>
</reference>
<dbReference type="Pfam" id="PF14490">
    <property type="entry name" value="HHH_RecD2"/>
    <property type="match status" value="1"/>
</dbReference>
<dbReference type="Gene3D" id="1.10.10.2220">
    <property type="match status" value="1"/>
</dbReference>
<dbReference type="InterPro" id="IPR003593">
    <property type="entry name" value="AAA+_ATPase"/>
</dbReference>
<dbReference type="PANTHER" id="PTHR43788:SF6">
    <property type="entry name" value="DNA HELICASE B"/>
    <property type="match status" value="1"/>
</dbReference>
<dbReference type="CDD" id="cd18809">
    <property type="entry name" value="SF1_C_RecD"/>
    <property type="match status" value="1"/>
</dbReference>
<dbReference type="Pfam" id="PF13538">
    <property type="entry name" value="UvrD_C_2"/>
    <property type="match status" value="1"/>
</dbReference>
<evidence type="ECO:0000259" key="3">
    <source>
        <dbReference type="SMART" id="SM00382"/>
    </source>
</evidence>
<sequence length="898" mass="99958">MRGFARTIGALRVAPIWRPAATMFGSGPIQIRTASTGDATKTLSGSLERVLFQKEECLIGIMQCPDEGKVRFVAYGKDLSEVGVGSQVTFEGKMGDSKYGRQFRCKPVKVEDPASPYVGHRSGSLLADILTSQTGSKVGSKTIERLEAKFADKPGGLLDVLTEPESEKLLYNTRGIGKKLAKNICDLWTELEPTYTFLEQRGASFQSFDQVVRGFLRHKHLLHHSWKVNEVDLTSSSLGKEYISFLEYDEHKDNKLKLFSKASSDVIQILTGTRPYDIVSEVKSIGFPQLDAIIMHLKLCEPDSPARFLAATSHYISKLRQDHGHLCIPQEQLETEIMNGLGIKVRDLSTFTKADFEEFGVVSVQLPEGGYYYYLKPDFNNETGVLHALCDILLSKDGEGPAGNTEPVKTLGDLQLSLEQQAAVSLLCSSRVSVLTGFAGTGKTTIIKAVLEQLRKKPVLVAPTGRAAKRVSSVTERPATTIHRLLQPEAAKDGFRFTVNKTSPLPRDRVIIIDEASMLSFDITNALLQAVSPDSHVIFVGDPAQLHPVEAGTMFMDLIYSGVIPIAKLTTAYRQFERAKLLEECSLVRDGYAPNMLNTKAEDGSVVWLPCARPEEGPKKLEEAIELMRSRGHTSNDFIHLLGRRDGLNGVDEANGILKTKFNPVERKEELNGFKIGDFVRNAKSGEYGRIVHIWEVYDTANARVEFKMNGELSDYEDVDLFDTIWVVDSGDDEKLSTKFCSRLLFGEEYRRQANEMSINDKVMCTKNDYGRKVFNGETGCIVNIYERGGHVYYAIKWDTCSKPSEYMLGELESSVVLSFATTVHKAQGSEYPVVLLSAFKSHGRVLNRNLLYTGMSRARNLLIIIGEEDCLRRAAKKIPTKRISLLAERLKQSLKQA</sequence>
<dbReference type="SUPFAM" id="SSF52540">
    <property type="entry name" value="P-loop containing nucleoside triphosphate hydrolases"/>
    <property type="match status" value="1"/>
</dbReference>
<keyword evidence="1" id="KW-0547">Nucleotide-binding</keyword>
<dbReference type="GO" id="GO:0003678">
    <property type="term" value="F:DNA helicase activity"/>
    <property type="evidence" value="ECO:0007669"/>
    <property type="project" value="UniProtKB-ARBA"/>
</dbReference>
<organism evidence="4">
    <name type="scientific">Mucochytrium quahogii</name>
    <dbReference type="NCBI Taxonomy" id="96639"/>
    <lineage>
        <taxon>Eukaryota</taxon>
        <taxon>Sar</taxon>
        <taxon>Stramenopiles</taxon>
        <taxon>Bigyra</taxon>
        <taxon>Labyrinthulomycetes</taxon>
        <taxon>Thraustochytrida</taxon>
        <taxon>Thraustochytriidae</taxon>
        <taxon>Mucochytrium</taxon>
    </lineage>
</organism>
<gene>
    <name evidence="4" type="ORF">QSP1433_LOCUS11237</name>
</gene>
<dbReference type="AlphaFoldDB" id="A0A7S2S7U5"/>
<proteinExistence type="predicted"/>
<evidence type="ECO:0000313" key="4">
    <source>
        <dbReference type="EMBL" id="CAD9692146.1"/>
    </source>
</evidence>
<dbReference type="InterPro" id="IPR027785">
    <property type="entry name" value="UvrD-like_helicase_C"/>
</dbReference>
<dbReference type="Gene3D" id="3.40.50.300">
    <property type="entry name" value="P-loop containing nucleotide triphosphate hydrolases"/>
    <property type="match status" value="2"/>
</dbReference>
<name>A0A7S2S7U5_9STRA</name>
<protein>
    <recommendedName>
        <fullName evidence="3">AAA+ ATPase domain-containing protein</fullName>
    </recommendedName>
</protein>
<feature type="domain" description="AAA+ ATPase" evidence="3">
    <location>
        <begin position="429"/>
        <end position="570"/>
    </location>
</feature>
<evidence type="ECO:0000256" key="1">
    <source>
        <dbReference type="ARBA" id="ARBA00022741"/>
    </source>
</evidence>
<dbReference type="Gene3D" id="2.30.30.940">
    <property type="match status" value="1"/>
</dbReference>
<dbReference type="EMBL" id="HBHK01017713">
    <property type="protein sequence ID" value="CAD9692146.1"/>
    <property type="molecule type" value="Transcribed_RNA"/>
</dbReference>
<dbReference type="CDD" id="cd17933">
    <property type="entry name" value="DEXSc_RecD-like"/>
    <property type="match status" value="1"/>
</dbReference>
<keyword evidence="2" id="KW-0067">ATP-binding</keyword>
<dbReference type="InterPro" id="IPR027417">
    <property type="entry name" value="P-loop_NTPase"/>
</dbReference>
<accession>A0A7S2S7U5</accession>
<dbReference type="Pfam" id="PF13604">
    <property type="entry name" value="AAA_30"/>
    <property type="match status" value="1"/>
</dbReference>
<dbReference type="InterPro" id="IPR050534">
    <property type="entry name" value="Coronavir_polyprotein_1ab"/>
</dbReference>